<dbReference type="Proteomes" id="UP000249169">
    <property type="component" value="Unassembled WGS sequence"/>
</dbReference>
<accession>A0A328C7S4</accession>
<protein>
    <recommendedName>
        <fullName evidence="2">FHA domain-containing protein</fullName>
    </recommendedName>
</protein>
<comment type="caution">
    <text evidence="3">The sequence shown here is derived from an EMBL/GenBank/DDBJ whole genome shotgun (WGS) entry which is preliminary data.</text>
</comment>
<feature type="region of interest" description="Disordered" evidence="1">
    <location>
        <begin position="47"/>
        <end position="103"/>
    </location>
</feature>
<gene>
    <name evidence="3" type="ORF">DL240_05470</name>
</gene>
<evidence type="ECO:0000313" key="4">
    <source>
        <dbReference type="Proteomes" id="UP000249169"/>
    </source>
</evidence>
<evidence type="ECO:0000256" key="1">
    <source>
        <dbReference type="SAM" id="MobiDB-lite"/>
    </source>
</evidence>
<dbReference type="PROSITE" id="PS50006">
    <property type="entry name" value="FHA_DOMAIN"/>
    <property type="match status" value="2"/>
</dbReference>
<dbReference type="RefSeq" id="WP_111728868.1">
    <property type="nucleotide sequence ID" value="NZ_QHKO01000002.1"/>
</dbReference>
<dbReference type="CDD" id="cd00060">
    <property type="entry name" value="FHA"/>
    <property type="match status" value="2"/>
</dbReference>
<reference evidence="3 4" key="1">
    <citation type="submission" date="2018-05" db="EMBL/GenBank/DDBJ databases">
        <title>Lujinxingia marina gen. nov. sp. nov., a new facultative anaerobic member of the class Deltaproteobacteria, and proposal of Lujinxingaceae fam. nov.</title>
        <authorList>
            <person name="Li C.-M."/>
        </authorList>
    </citation>
    <scope>NUCLEOTIDE SEQUENCE [LARGE SCALE GENOMIC DNA]</scope>
    <source>
        <strain evidence="3 4">B210</strain>
    </source>
</reference>
<feature type="domain" description="FHA" evidence="2">
    <location>
        <begin position="122"/>
        <end position="171"/>
    </location>
</feature>
<dbReference type="InterPro" id="IPR050923">
    <property type="entry name" value="Cell_Proc_Reg/RNA_Proc"/>
</dbReference>
<name>A0A328C7S4_9DELT</name>
<dbReference type="InterPro" id="IPR000253">
    <property type="entry name" value="FHA_dom"/>
</dbReference>
<dbReference type="AlphaFoldDB" id="A0A328C7S4"/>
<organism evidence="3 4">
    <name type="scientific">Lujinxingia litoralis</name>
    <dbReference type="NCBI Taxonomy" id="2211119"/>
    <lineage>
        <taxon>Bacteria</taxon>
        <taxon>Deltaproteobacteria</taxon>
        <taxon>Bradymonadales</taxon>
        <taxon>Lujinxingiaceae</taxon>
        <taxon>Lujinxingia</taxon>
    </lineage>
</organism>
<dbReference type="Pfam" id="PF00498">
    <property type="entry name" value="FHA"/>
    <property type="match status" value="2"/>
</dbReference>
<evidence type="ECO:0000313" key="3">
    <source>
        <dbReference type="EMBL" id="RAL23610.1"/>
    </source>
</evidence>
<feature type="domain" description="FHA" evidence="2">
    <location>
        <begin position="242"/>
        <end position="286"/>
    </location>
</feature>
<evidence type="ECO:0000259" key="2">
    <source>
        <dbReference type="PROSITE" id="PS50006"/>
    </source>
</evidence>
<proteinExistence type="predicted"/>
<dbReference type="SUPFAM" id="SSF49879">
    <property type="entry name" value="SMAD/FHA domain"/>
    <property type="match status" value="2"/>
</dbReference>
<sequence>MSRPRLAVPGADCSLSGACDSFAPLTRSRQPRFCRFAAACLATAMSDSYDKPPPFSPPAEGGRLPFDIDDGDLFSSVPDDQVLSSAPVSPAQPPPPTRGRTTRHPATTLLVESPGQAPQQVMVSGRRFMIGGPRADLPLHDRFVSRWHAQLTREDGSWVLEDLGSHNGVYLRIADEFVMEDGDEILVGSQRLAFRTGWDTSGTSHTGDVPTLGAPRLPSAPRLVEYVEDGHIRGIYPIVDSMLIGRYNADLHYPHDEHLSSPHASFERRDGQFYLRDLVSETGTFIRIRGAVELIDGDCFSLGRTRLQVRYSL</sequence>
<dbReference type="InterPro" id="IPR008984">
    <property type="entry name" value="SMAD_FHA_dom_sf"/>
</dbReference>
<keyword evidence="4" id="KW-1185">Reference proteome</keyword>
<dbReference type="EMBL" id="QHKO01000002">
    <property type="protein sequence ID" value="RAL23610.1"/>
    <property type="molecule type" value="Genomic_DNA"/>
</dbReference>
<dbReference type="SMART" id="SM00240">
    <property type="entry name" value="FHA"/>
    <property type="match status" value="2"/>
</dbReference>
<dbReference type="Gene3D" id="2.60.200.20">
    <property type="match status" value="2"/>
</dbReference>
<dbReference type="PANTHER" id="PTHR23308">
    <property type="entry name" value="NUCLEAR INHIBITOR OF PROTEIN PHOSPHATASE-1"/>
    <property type="match status" value="1"/>
</dbReference>